<keyword evidence="8" id="KW-1185">Reference proteome</keyword>
<feature type="transmembrane region" description="Helical" evidence="5">
    <location>
        <begin position="12"/>
        <end position="30"/>
    </location>
</feature>
<dbReference type="InterPro" id="IPR003782">
    <property type="entry name" value="SCO1/SenC"/>
</dbReference>
<proteinExistence type="inferred from homology"/>
<dbReference type="InterPro" id="IPR013766">
    <property type="entry name" value="Thioredoxin_domain"/>
</dbReference>
<keyword evidence="3" id="KW-0479">Metal-binding</keyword>
<dbReference type="GO" id="GO:0046872">
    <property type="term" value="F:metal ion binding"/>
    <property type="evidence" value="ECO:0007669"/>
    <property type="project" value="UniProtKB-KW"/>
</dbReference>
<dbReference type="InterPro" id="IPR036249">
    <property type="entry name" value="Thioredoxin-like_sf"/>
</dbReference>
<dbReference type="EMBL" id="FNXE01000037">
    <property type="protein sequence ID" value="SEH95081.1"/>
    <property type="molecule type" value="Genomic_DNA"/>
</dbReference>
<keyword evidence="5" id="KW-1133">Transmembrane helix</keyword>
<feature type="binding site" evidence="3">
    <location>
        <position position="185"/>
    </location>
    <ligand>
        <name>Cu cation</name>
        <dbReference type="ChEBI" id="CHEBI:23378"/>
    </ligand>
</feature>
<dbReference type="AlphaFoldDB" id="A0A1H6M1K6"/>
<sequence length="232" mass="27085">MKDLFYRYRYLFLTLGILSVIILSLFYNALKPEKQLPVYTPAMVNAELVDSLVQHKNNKMEHKIADFSFQNQNNKTITQNDYKDVIYVADFFFTTCPTICPIMTDNMVWLQDKIKDMPDVKLLSFSVTPDIDTPEVLKKYADKKGVMDSKWNLVTGDKKEIYYLARQSFLAVKTGTLGELYDMVHTENFILVDKNGRIRGFYDGTNLNEDKNDDTKNVTQLLEDINWLREKK</sequence>
<feature type="binding site" evidence="3">
    <location>
        <position position="96"/>
    </location>
    <ligand>
        <name>Cu cation</name>
        <dbReference type="ChEBI" id="CHEBI:23378"/>
    </ligand>
</feature>
<keyword evidence="5" id="KW-0472">Membrane</keyword>
<feature type="disulfide bond" description="Redox-active" evidence="4">
    <location>
        <begin position="96"/>
        <end position="100"/>
    </location>
</feature>
<keyword evidence="2 3" id="KW-0186">Copper</keyword>
<protein>
    <submittedName>
        <fullName evidence="7">Protein SCO1/2</fullName>
    </submittedName>
</protein>
<dbReference type="Gene3D" id="3.40.30.10">
    <property type="entry name" value="Glutaredoxin"/>
    <property type="match status" value="1"/>
</dbReference>
<evidence type="ECO:0000259" key="6">
    <source>
        <dbReference type="PROSITE" id="PS51352"/>
    </source>
</evidence>
<reference evidence="7 8" key="1">
    <citation type="submission" date="2016-10" db="EMBL/GenBank/DDBJ databases">
        <authorList>
            <person name="de Groot N.N."/>
        </authorList>
    </citation>
    <scope>NUCLEOTIDE SEQUENCE [LARGE SCALE GENOMIC DNA]</scope>
    <source>
        <strain evidence="7 8">CGMCC 1.10825</strain>
    </source>
</reference>
<evidence type="ECO:0000256" key="3">
    <source>
        <dbReference type="PIRSR" id="PIRSR603782-1"/>
    </source>
</evidence>
<dbReference type="SUPFAM" id="SSF52833">
    <property type="entry name" value="Thioredoxin-like"/>
    <property type="match status" value="1"/>
</dbReference>
<evidence type="ECO:0000256" key="2">
    <source>
        <dbReference type="ARBA" id="ARBA00023008"/>
    </source>
</evidence>
<evidence type="ECO:0000313" key="7">
    <source>
        <dbReference type="EMBL" id="SEH95081.1"/>
    </source>
</evidence>
<gene>
    <name evidence="7" type="ORF">SAMN02927937_02340</name>
</gene>
<dbReference type="Proteomes" id="UP000199634">
    <property type="component" value="Unassembled WGS sequence"/>
</dbReference>
<dbReference type="RefSeq" id="WP_091101077.1">
    <property type="nucleotide sequence ID" value="NZ_FNXE01000037.1"/>
</dbReference>
<keyword evidence="5" id="KW-0812">Transmembrane</keyword>
<feature type="binding site" evidence="3">
    <location>
        <position position="100"/>
    </location>
    <ligand>
        <name>Cu cation</name>
        <dbReference type="ChEBI" id="CHEBI:23378"/>
    </ligand>
</feature>
<dbReference type="OrthoDB" id="9811998at2"/>
<dbReference type="PANTHER" id="PTHR12151:SF25">
    <property type="entry name" value="LINALOOL DEHYDRATASE_ISOMERASE DOMAIN-CONTAINING PROTEIN"/>
    <property type="match status" value="1"/>
</dbReference>
<evidence type="ECO:0000256" key="4">
    <source>
        <dbReference type="PIRSR" id="PIRSR603782-2"/>
    </source>
</evidence>
<evidence type="ECO:0000313" key="8">
    <source>
        <dbReference type="Proteomes" id="UP000199634"/>
    </source>
</evidence>
<comment type="similarity">
    <text evidence="1">Belongs to the SCO1/2 family.</text>
</comment>
<evidence type="ECO:0000256" key="1">
    <source>
        <dbReference type="ARBA" id="ARBA00010996"/>
    </source>
</evidence>
<dbReference type="PROSITE" id="PS51352">
    <property type="entry name" value="THIOREDOXIN_2"/>
    <property type="match status" value="1"/>
</dbReference>
<dbReference type="STRING" id="1159016.SAMN02927937_02340"/>
<organism evidence="7 8">
    <name type="scientific">Paenimyroides marinum</name>
    <dbReference type="NCBI Taxonomy" id="1159016"/>
    <lineage>
        <taxon>Bacteria</taxon>
        <taxon>Pseudomonadati</taxon>
        <taxon>Bacteroidota</taxon>
        <taxon>Flavobacteriia</taxon>
        <taxon>Flavobacteriales</taxon>
        <taxon>Flavobacteriaceae</taxon>
        <taxon>Paenimyroides</taxon>
    </lineage>
</organism>
<dbReference type="PANTHER" id="PTHR12151">
    <property type="entry name" value="ELECTRON TRANSPORT PROTIN SCO1/SENC FAMILY MEMBER"/>
    <property type="match status" value="1"/>
</dbReference>
<dbReference type="CDD" id="cd02968">
    <property type="entry name" value="SCO"/>
    <property type="match status" value="1"/>
</dbReference>
<accession>A0A1H6M1K6</accession>
<name>A0A1H6M1K6_9FLAO</name>
<dbReference type="Pfam" id="PF02630">
    <property type="entry name" value="SCO1-SenC"/>
    <property type="match status" value="1"/>
</dbReference>
<feature type="domain" description="Thioredoxin" evidence="6">
    <location>
        <begin position="58"/>
        <end position="223"/>
    </location>
</feature>
<keyword evidence="4" id="KW-1015">Disulfide bond</keyword>
<evidence type="ECO:0000256" key="5">
    <source>
        <dbReference type="SAM" id="Phobius"/>
    </source>
</evidence>